<protein>
    <submittedName>
        <fullName evidence="1">Uncharacterized protein</fullName>
    </submittedName>
</protein>
<dbReference type="EMBL" id="BAAAZY010000011">
    <property type="protein sequence ID" value="GAA4063113.1"/>
    <property type="molecule type" value="Genomic_DNA"/>
</dbReference>
<comment type="caution">
    <text evidence="1">The sequence shown here is derived from an EMBL/GenBank/DDBJ whole genome shotgun (WGS) entry which is preliminary data.</text>
</comment>
<reference evidence="2" key="1">
    <citation type="journal article" date="2019" name="Int. J. Syst. Evol. Microbiol.">
        <title>The Global Catalogue of Microorganisms (GCM) 10K type strain sequencing project: providing services to taxonomists for standard genome sequencing and annotation.</title>
        <authorList>
            <consortium name="The Broad Institute Genomics Platform"/>
            <consortium name="The Broad Institute Genome Sequencing Center for Infectious Disease"/>
            <person name="Wu L."/>
            <person name="Ma J."/>
        </authorList>
    </citation>
    <scope>NUCLEOTIDE SEQUENCE [LARGE SCALE GENOMIC DNA]</scope>
    <source>
        <strain evidence="2">JCM 16925</strain>
    </source>
</reference>
<evidence type="ECO:0000313" key="2">
    <source>
        <dbReference type="Proteomes" id="UP001499984"/>
    </source>
</evidence>
<gene>
    <name evidence="1" type="ORF">GCM10022233_41380</name>
</gene>
<name>A0ABP7VB14_9ACTN</name>
<organism evidence="1 2">
    <name type="scientific">Streptomyces shaanxiensis</name>
    <dbReference type="NCBI Taxonomy" id="653357"/>
    <lineage>
        <taxon>Bacteria</taxon>
        <taxon>Bacillati</taxon>
        <taxon>Actinomycetota</taxon>
        <taxon>Actinomycetes</taxon>
        <taxon>Kitasatosporales</taxon>
        <taxon>Streptomycetaceae</taxon>
        <taxon>Streptomyces</taxon>
    </lineage>
</organism>
<keyword evidence="2" id="KW-1185">Reference proteome</keyword>
<sequence>MDPIASDDTAQIVALIRGALDFTDSGSKKFASPLFRAARLAEKRMFAARNDTDRLRYAWLRGTALHPLVVIWAHLGKPTVSMAHAQPALASYDLVRLSGFAPPRELVIPHIGLSEQAVEQAEHPSPHLPVLAHADLHARFTLLLIRHAKYDDPGRPYRRGIKRPAPPAPYAGLWLPREVLQRMQDINATVGDLDVPPFDKSRINSVLFEVGAALKERLGA</sequence>
<dbReference type="RefSeq" id="WP_345014839.1">
    <property type="nucleotide sequence ID" value="NZ_BAAAZY010000011.1"/>
</dbReference>
<dbReference type="Proteomes" id="UP001499984">
    <property type="component" value="Unassembled WGS sequence"/>
</dbReference>
<evidence type="ECO:0000313" key="1">
    <source>
        <dbReference type="EMBL" id="GAA4063113.1"/>
    </source>
</evidence>
<accession>A0ABP7VB14</accession>
<proteinExistence type="predicted"/>